<reference evidence="1 2" key="1">
    <citation type="journal article" date="2011" name="J. Bacteriol.">
        <title>Complete genome sequence of the cellulose-degrading bacterium Cellulosilyticum lentocellum.</title>
        <authorList>
            <consortium name="US DOE Joint Genome Institute"/>
            <person name="Miller D.A."/>
            <person name="Suen G."/>
            <person name="Bruce D."/>
            <person name="Copeland A."/>
            <person name="Cheng J.F."/>
            <person name="Detter C."/>
            <person name="Goodwin L.A."/>
            <person name="Han C.S."/>
            <person name="Hauser L.J."/>
            <person name="Land M.L."/>
            <person name="Lapidus A."/>
            <person name="Lucas S."/>
            <person name="Meincke L."/>
            <person name="Pitluck S."/>
            <person name="Tapia R."/>
            <person name="Teshima H."/>
            <person name="Woyke T."/>
            <person name="Fox B.G."/>
            <person name="Angert E.R."/>
            <person name="Currie C.R."/>
        </authorList>
    </citation>
    <scope>NUCLEOTIDE SEQUENCE [LARGE SCALE GENOMIC DNA]</scope>
    <source>
        <strain evidence="2">ATCC 49066 / DSM 5427 / NCIMB 11756 / RHM5</strain>
    </source>
</reference>
<evidence type="ECO:0000313" key="2">
    <source>
        <dbReference type="Proteomes" id="UP000008467"/>
    </source>
</evidence>
<dbReference type="STRING" id="642492.Clole_2660"/>
<name>F2JJ68_CELLD</name>
<evidence type="ECO:0000313" key="1">
    <source>
        <dbReference type="EMBL" id="ADZ84361.1"/>
    </source>
</evidence>
<dbReference type="HOGENOM" id="CLU_219023_0_0_9"/>
<keyword evidence="2" id="KW-1185">Reference proteome</keyword>
<organism evidence="1 2">
    <name type="scientific">Cellulosilyticum lentocellum (strain ATCC 49066 / DSM 5427 / NCIMB 11756 / RHM5)</name>
    <name type="common">Clostridium lentocellum</name>
    <dbReference type="NCBI Taxonomy" id="642492"/>
    <lineage>
        <taxon>Bacteria</taxon>
        <taxon>Bacillati</taxon>
        <taxon>Bacillota</taxon>
        <taxon>Clostridia</taxon>
        <taxon>Lachnospirales</taxon>
        <taxon>Cellulosilyticaceae</taxon>
        <taxon>Cellulosilyticum</taxon>
    </lineage>
</organism>
<protein>
    <submittedName>
        <fullName evidence="1">Uncharacterized protein</fullName>
    </submittedName>
</protein>
<dbReference type="RefSeq" id="WP_013657654.1">
    <property type="nucleotide sequence ID" value="NC_015275.1"/>
</dbReference>
<proteinExistence type="predicted"/>
<sequence length="40" mass="4550">MTNYSIANLSEEELITVKEAEALFKQKTGKTYALIAWESK</sequence>
<dbReference type="Proteomes" id="UP000008467">
    <property type="component" value="Chromosome"/>
</dbReference>
<accession>F2JJ68</accession>
<gene>
    <name evidence="1" type="ordered locus">Clole_2660</name>
</gene>
<dbReference type="AlphaFoldDB" id="F2JJ68"/>
<dbReference type="EMBL" id="CP002582">
    <property type="protein sequence ID" value="ADZ84361.1"/>
    <property type="molecule type" value="Genomic_DNA"/>
</dbReference>
<dbReference type="KEGG" id="cle:Clole_2660"/>